<dbReference type="SUPFAM" id="SSF90112">
    <property type="entry name" value="Neurotransmitter-gated ion-channel transmembrane pore"/>
    <property type="match status" value="2"/>
</dbReference>
<keyword evidence="5" id="KW-0813">Transport</keyword>
<evidence type="ECO:0000256" key="1">
    <source>
        <dbReference type="ARBA" id="ARBA00004141"/>
    </source>
</evidence>
<dbReference type="GeneID" id="109465955"/>
<dbReference type="InterPro" id="IPR036734">
    <property type="entry name" value="Neur_chan_lig-bd_sf"/>
</dbReference>
<evidence type="ECO:0000259" key="6">
    <source>
        <dbReference type="Pfam" id="PF02931"/>
    </source>
</evidence>
<dbReference type="FunFam" id="2.70.170.10:FF:000030">
    <property type="entry name" value="AcetylCholine Receptor"/>
    <property type="match status" value="2"/>
</dbReference>
<dbReference type="PANTHER" id="PTHR18945">
    <property type="entry name" value="NEUROTRANSMITTER GATED ION CHANNEL"/>
    <property type="match status" value="1"/>
</dbReference>
<dbReference type="GO" id="GO:0016020">
    <property type="term" value="C:membrane"/>
    <property type="evidence" value="ECO:0007669"/>
    <property type="project" value="UniProtKB-SubCell"/>
</dbReference>
<feature type="chain" id="PRO_5028521395" evidence="5">
    <location>
        <begin position="19"/>
        <end position="747"/>
    </location>
</feature>
<feature type="transmembrane region" description="Helical" evidence="5">
    <location>
        <begin position="633"/>
        <end position="653"/>
    </location>
</feature>
<dbReference type="SUPFAM" id="SSF63712">
    <property type="entry name" value="Nicotinic receptor ligand binding domain-like"/>
    <property type="match status" value="2"/>
</dbReference>
<dbReference type="InterPro" id="IPR038050">
    <property type="entry name" value="Neuro_actylchol_rec"/>
</dbReference>
<dbReference type="InterPro" id="IPR018000">
    <property type="entry name" value="Neurotransmitter_ion_chnl_CS"/>
</dbReference>
<evidence type="ECO:0000256" key="2">
    <source>
        <dbReference type="ARBA" id="ARBA00022692"/>
    </source>
</evidence>
<feature type="domain" description="Neurotransmitter-gated ion-channel ligand-binding" evidence="6">
    <location>
        <begin position="345"/>
        <end position="532"/>
    </location>
</feature>
<dbReference type="FunFam" id="1.20.58.390:FF:000088">
    <property type="entry name" value="Uncharacterized protein"/>
    <property type="match status" value="1"/>
</dbReference>
<keyword evidence="5" id="KW-0407">Ion channel</keyword>
<comment type="similarity">
    <text evidence="5">Belongs to the ligand-gated ion channel (TC 1.A.9) family.</text>
</comment>
<evidence type="ECO:0000313" key="8">
    <source>
        <dbReference type="Proteomes" id="UP000515135"/>
    </source>
</evidence>
<reference evidence="9" key="1">
    <citation type="submission" date="2025-08" db="UniProtKB">
        <authorList>
            <consortium name="RefSeq"/>
        </authorList>
    </citation>
    <scope>IDENTIFICATION</scope>
    <source>
        <tissue evidence="9">Gonad</tissue>
    </source>
</reference>
<dbReference type="InterPro" id="IPR006029">
    <property type="entry name" value="Neurotrans-gated_channel_TM"/>
</dbReference>
<feature type="transmembrane region" description="Helical" evidence="5">
    <location>
        <begin position="564"/>
        <end position="583"/>
    </location>
</feature>
<dbReference type="Pfam" id="PF02931">
    <property type="entry name" value="Neur_chan_LBD"/>
    <property type="match status" value="2"/>
</dbReference>
<dbReference type="Gene3D" id="2.70.170.10">
    <property type="entry name" value="Neurotransmitter-gated ion-channel ligand-binding domain"/>
    <property type="match status" value="2"/>
</dbReference>
<evidence type="ECO:0000259" key="7">
    <source>
        <dbReference type="Pfam" id="PF02932"/>
    </source>
</evidence>
<dbReference type="CDD" id="cd18997">
    <property type="entry name" value="LGIC_ECD_nAChR"/>
    <property type="match status" value="2"/>
</dbReference>
<feature type="transmembrane region" description="Helical" evidence="5">
    <location>
        <begin position="534"/>
        <end position="558"/>
    </location>
</feature>
<keyword evidence="4 5" id="KW-0472">Membrane</keyword>
<dbReference type="CDD" id="cd19051">
    <property type="entry name" value="LGIC_TM_cation"/>
    <property type="match status" value="2"/>
</dbReference>
<feature type="transmembrane region" description="Helical" evidence="5">
    <location>
        <begin position="595"/>
        <end position="621"/>
    </location>
</feature>
<feature type="transmembrane region" description="Helical" evidence="5">
    <location>
        <begin position="257"/>
        <end position="275"/>
    </location>
</feature>
<keyword evidence="5" id="KW-0406">Ion transport</keyword>
<feature type="domain" description="Neurotransmitter-gated ion-channel transmembrane" evidence="7">
    <location>
        <begin position="540"/>
        <end position="744"/>
    </location>
</feature>
<feature type="signal peptide" evidence="5">
    <location>
        <begin position="1"/>
        <end position="18"/>
    </location>
</feature>
<accession>A0A6P4Y9L5</accession>
<organism evidence="8 9">
    <name type="scientific">Branchiostoma belcheri</name>
    <name type="common">Amphioxus</name>
    <dbReference type="NCBI Taxonomy" id="7741"/>
    <lineage>
        <taxon>Eukaryota</taxon>
        <taxon>Metazoa</taxon>
        <taxon>Chordata</taxon>
        <taxon>Cephalochordata</taxon>
        <taxon>Leptocardii</taxon>
        <taxon>Amphioxiformes</taxon>
        <taxon>Branchiostomatidae</taxon>
        <taxon>Branchiostoma</taxon>
    </lineage>
</organism>
<feature type="transmembrane region" description="Helical" evidence="5">
    <location>
        <begin position="729"/>
        <end position="746"/>
    </location>
</feature>
<comment type="subcellular location">
    <subcellularLocation>
        <location evidence="1">Membrane</location>
        <topology evidence="1">Multi-pass membrane protein</topology>
    </subcellularLocation>
</comment>
<dbReference type="InterPro" id="IPR036719">
    <property type="entry name" value="Neuro-gated_channel_TM_sf"/>
</dbReference>
<dbReference type="PRINTS" id="PR00252">
    <property type="entry name" value="NRIONCHANNEL"/>
</dbReference>
<evidence type="ECO:0000256" key="4">
    <source>
        <dbReference type="ARBA" id="ARBA00023136"/>
    </source>
</evidence>
<feature type="transmembrane region" description="Helical" evidence="5">
    <location>
        <begin position="287"/>
        <end position="306"/>
    </location>
</feature>
<keyword evidence="8" id="KW-1185">Reference proteome</keyword>
<dbReference type="GO" id="GO:0004888">
    <property type="term" value="F:transmembrane signaling receptor activity"/>
    <property type="evidence" value="ECO:0007669"/>
    <property type="project" value="InterPro"/>
</dbReference>
<keyword evidence="3 5" id="KW-1133">Transmembrane helix</keyword>
<dbReference type="Gene3D" id="1.20.58.390">
    <property type="entry name" value="Neurotransmitter-gated ion-channel transmembrane domain"/>
    <property type="match status" value="2"/>
</dbReference>
<keyword evidence="2 5" id="KW-0812">Transmembrane</keyword>
<dbReference type="PROSITE" id="PS00236">
    <property type="entry name" value="NEUROTR_ION_CHANNEL"/>
    <property type="match status" value="2"/>
</dbReference>
<dbReference type="Proteomes" id="UP000515135">
    <property type="component" value="Unplaced"/>
</dbReference>
<evidence type="ECO:0000313" key="9">
    <source>
        <dbReference type="RefSeq" id="XP_019619004.1"/>
    </source>
</evidence>
<dbReference type="RefSeq" id="XP_019619004.1">
    <property type="nucleotide sequence ID" value="XM_019763445.1"/>
</dbReference>
<evidence type="ECO:0000256" key="5">
    <source>
        <dbReference type="RuleBase" id="RU000687"/>
    </source>
</evidence>
<proteinExistence type="inferred from homology"/>
<feature type="domain" description="Neurotransmitter-gated ion-channel ligand-binding" evidence="6">
    <location>
        <begin position="29"/>
        <end position="220"/>
    </location>
</feature>
<dbReference type="InterPro" id="IPR006202">
    <property type="entry name" value="Neur_chan_lig-bd"/>
</dbReference>
<dbReference type="InterPro" id="IPR006201">
    <property type="entry name" value="Neur_channel"/>
</dbReference>
<keyword evidence="5" id="KW-0732">Signal</keyword>
<protein>
    <submittedName>
        <fullName evidence="9">Neuronal acetylcholine receptor subunit alpha-10-like</fullName>
    </submittedName>
</protein>
<name>A0A6P4Y9L5_BRABE</name>
<comment type="caution">
    <text evidence="5">Lacks conserved residue(s) required for the propagation of feature annotation.</text>
</comment>
<sequence length="747" mass="84781">MRLDFVVTFFTTVWQVWCITGGVCTSDSSRLRKDLLEFYDKNARPVKHDSSTVSVEFDIALRQILGLYWKDEFLTWNASDYGGLQRTSFPSSEIWRPDIFLLNTVDSRTRGGLQTVTDISVTSDGNVTWRQPDIFISSCGVDVSDFPFDQQTCHLEFASWIYDGEELDVTTRSDDIDISAYQKSDQFTLTSATAKRNVTKYDCCPQQYPSVVLTLRLKRLPLFYMVNMVIPCVFMLILNIAAFFIPPDSGGKYFTSTIVIVTMSILATILVIRLTHSSPPSRPLPRWLRLVLLKYVASFLCLFGIVKAQKQDLRHHERNKPAGEVSGVEMRATGVVGQYAAFPLRKRLLEDYDRRVRPVRDQSTTVTLDVDVALRQVVGLYWTDEFLQWNMSQYDGLATTTFQSSEIWRPDVFLINNIGEGSGNLLPVTDVSVSSEGRVAWRQPGLFQSTCAVDVSQFPYDEQTCVLEFSSWLYGGNDLNLRNVSATMDLTAFQQNDQFEVTHTKVERKVTHYDCCPGPWPSIELHIHLKRRRLFYIVNMVIPCLDLLMLNLAAFYIPPDSGERLGFTITLLLSLVVFQQLLTTQLPATSTSTPMLGKFFTATIVLVTVSLLITILVLRLSHPAHPSRPLPRWLRLLLLNYTASFFCMCNIANDQSAPRNGTKNDWSGDDTEMKDLFLDSRHQNDPKNRPILQEISSKVEEIMAYLRDKVDGEAEEGEWKMAALVLDRAAMWATAVASVTISLVFLL</sequence>
<dbReference type="AlphaFoldDB" id="A0A6P4Y9L5"/>
<dbReference type="KEGG" id="bbel:109465955"/>
<dbReference type="GO" id="GO:0005230">
    <property type="term" value="F:extracellular ligand-gated monoatomic ion channel activity"/>
    <property type="evidence" value="ECO:0007669"/>
    <property type="project" value="InterPro"/>
</dbReference>
<dbReference type="Pfam" id="PF02932">
    <property type="entry name" value="Neur_chan_memb"/>
    <property type="match status" value="1"/>
</dbReference>
<feature type="transmembrane region" description="Helical" evidence="5">
    <location>
        <begin position="222"/>
        <end position="245"/>
    </location>
</feature>
<dbReference type="OrthoDB" id="10038748at2759"/>
<gene>
    <name evidence="9" type="primary">LOC109465955</name>
</gene>
<evidence type="ECO:0000256" key="3">
    <source>
        <dbReference type="ARBA" id="ARBA00022989"/>
    </source>
</evidence>